<gene>
    <name evidence="3" type="ORF">NA2_02464</name>
</gene>
<keyword evidence="2" id="KW-0472">Membrane</keyword>
<dbReference type="EMBL" id="AMRM01000002">
    <property type="protein sequence ID" value="EKF20611.1"/>
    <property type="molecule type" value="Genomic_DNA"/>
</dbReference>
<evidence type="ECO:0000313" key="4">
    <source>
        <dbReference type="Proteomes" id="UP000006786"/>
    </source>
</evidence>
<dbReference type="Proteomes" id="UP000006786">
    <property type="component" value="Unassembled WGS sequence"/>
</dbReference>
<reference evidence="3 4" key="1">
    <citation type="journal article" date="2012" name="J. Bacteriol.">
        <title>Genome Sequence of Nitratireductor pacificus Type Strain pht-3B.</title>
        <authorList>
            <person name="Lai Q."/>
            <person name="Li G."/>
            <person name="Shao Z."/>
        </authorList>
    </citation>
    <scope>NUCLEOTIDE SEQUENCE [LARGE SCALE GENOMIC DNA]</scope>
    <source>
        <strain evidence="4">pht-3B</strain>
    </source>
</reference>
<proteinExistence type="predicted"/>
<dbReference type="eggNOG" id="COG5616">
    <property type="taxonomic scope" value="Bacteria"/>
</dbReference>
<protein>
    <submittedName>
        <fullName evidence="3">Uncharacterized protein</fullName>
    </submittedName>
</protein>
<evidence type="ECO:0000313" key="3">
    <source>
        <dbReference type="EMBL" id="EKF20611.1"/>
    </source>
</evidence>
<keyword evidence="2" id="KW-1133">Transmembrane helix</keyword>
<evidence type="ECO:0000256" key="1">
    <source>
        <dbReference type="SAM" id="MobiDB-lite"/>
    </source>
</evidence>
<keyword evidence="4" id="KW-1185">Reference proteome</keyword>
<organism evidence="3 4">
    <name type="scientific">Nitratireductor pacificus pht-3B</name>
    <dbReference type="NCBI Taxonomy" id="391937"/>
    <lineage>
        <taxon>Bacteria</taxon>
        <taxon>Pseudomonadati</taxon>
        <taxon>Pseudomonadota</taxon>
        <taxon>Alphaproteobacteria</taxon>
        <taxon>Hyphomicrobiales</taxon>
        <taxon>Phyllobacteriaceae</taxon>
        <taxon>Nitratireductor</taxon>
    </lineage>
</organism>
<sequence>MMLQHSLTNPGGIEHGASRAPQGQAAKEQDERLTTLQALLLNPDFRASERNKRFLAFVIEETIAGRSDRIKAFTIAVDVFGRDADFDATVDPIVRIAAGQLRKSLNAYYSGSGRLDRVRIGLPLGGYVPTFTRTSRASVARQRLRNILWSKGAMAAGLSLVVAAVAGYGISHLIPFSPLQASAGIGNAVMILDSARSNDGSPSEIRFAQTLTEALWVQMGRQDGIRLVGVRADEELDRIVSQARQAFSNREHMYQLLTTVQVEAEKVSVFWHLVDADSRETYYSSRVSQDVTSEARNAAADTIAANMAASLFGYDGFLSQYAEGARILANDTSR</sequence>
<keyword evidence="2" id="KW-0812">Transmembrane</keyword>
<feature type="region of interest" description="Disordered" evidence="1">
    <location>
        <begin position="1"/>
        <end position="28"/>
    </location>
</feature>
<comment type="caution">
    <text evidence="3">The sequence shown here is derived from an EMBL/GenBank/DDBJ whole genome shotgun (WGS) entry which is preliminary data.</text>
</comment>
<feature type="transmembrane region" description="Helical" evidence="2">
    <location>
        <begin position="148"/>
        <end position="170"/>
    </location>
</feature>
<dbReference type="AlphaFoldDB" id="K2MES7"/>
<dbReference type="PATRIC" id="fig|391937.3.peg.511"/>
<accession>K2MES7</accession>
<dbReference type="STRING" id="391937.NA2_02464"/>
<name>K2MES7_9HYPH</name>
<evidence type="ECO:0000256" key="2">
    <source>
        <dbReference type="SAM" id="Phobius"/>
    </source>
</evidence>